<dbReference type="PANTHER" id="PTHR21090">
    <property type="entry name" value="AROM/DEHYDROQUINATE SYNTHASE"/>
    <property type="match status" value="1"/>
</dbReference>
<evidence type="ECO:0000313" key="15">
    <source>
        <dbReference type="Proteomes" id="UP000284434"/>
    </source>
</evidence>
<dbReference type="Proteomes" id="UP000283426">
    <property type="component" value="Unassembled WGS sequence"/>
</dbReference>
<dbReference type="Gene3D" id="3.65.10.10">
    <property type="entry name" value="Enolpyruvate transferase domain"/>
    <property type="match status" value="3"/>
</dbReference>
<evidence type="ECO:0000313" key="9">
    <source>
        <dbReference type="EMBL" id="MCG4958304.1"/>
    </source>
</evidence>
<dbReference type="AlphaFoldDB" id="A0A1Y3ZV01"/>
<dbReference type="GO" id="GO:0003866">
    <property type="term" value="F:3-phosphoshikimate 1-carboxyvinyltransferase activity"/>
    <property type="evidence" value="ECO:0007669"/>
    <property type="project" value="UniProtKB-UniRule"/>
</dbReference>
<feature type="domain" description="Enolpyruvate transferase" evidence="8">
    <location>
        <begin position="62"/>
        <end position="398"/>
    </location>
</feature>
<evidence type="ECO:0000259" key="8">
    <source>
        <dbReference type="Pfam" id="PF00275"/>
    </source>
</evidence>
<evidence type="ECO:0000313" key="14">
    <source>
        <dbReference type="Proteomes" id="UP000284243"/>
    </source>
</evidence>
<dbReference type="EMBL" id="QRYW01000059">
    <property type="protein sequence ID" value="RGV18362.1"/>
    <property type="molecule type" value="Genomic_DNA"/>
</dbReference>
<feature type="binding site" evidence="7">
    <location>
        <position position="22"/>
    </location>
    <ligand>
        <name>3-phosphoshikimate</name>
        <dbReference type="ChEBI" id="CHEBI:145989"/>
    </ligand>
</feature>
<feature type="active site" description="Proton acceptor" evidence="7">
    <location>
        <position position="288"/>
    </location>
</feature>
<feature type="binding site" evidence="7">
    <location>
        <position position="364"/>
    </location>
    <ligand>
        <name>phosphoenolpyruvate</name>
        <dbReference type="ChEBI" id="CHEBI:58702"/>
    </ligand>
</feature>
<dbReference type="EMBL" id="JAKNDN010000001">
    <property type="protein sequence ID" value="MCG4958304.1"/>
    <property type="molecule type" value="Genomic_DNA"/>
</dbReference>
<dbReference type="PIRSF" id="PIRSF000505">
    <property type="entry name" value="EPSPS"/>
    <property type="match status" value="1"/>
</dbReference>
<dbReference type="GO" id="GO:0009073">
    <property type="term" value="P:aromatic amino acid family biosynthetic process"/>
    <property type="evidence" value="ECO:0007669"/>
    <property type="project" value="UniProtKB-KW"/>
</dbReference>
<evidence type="ECO:0000256" key="1">
    <source>
        <dbReference type="ARBA" id="ARBA00004811"/>
    </source>
</evidence>
<dbReference type="GeneID" id="61276053"/>
<name>A0A1Y3ZV01_9BACT</name>
<feature type="binding site" evidence="7">
    <location>
        <position position="146"/>
    </location>
    <ligand>
        <name>3-phosphoshikimate</name>
        <dbReference type="ChEBI" id="CHEBI:145989"/>
    </ligand>
</feature>
<dbReference type="InterPro" id="IPR013792">
    <property type="entry name" value="RNA3'P_cycl/enolpyr_Trfase_a/b"/>
</dbReference>
<feature type="binding site" evidence="7">
    <location>
        <position position="27"/>
    </location>
    <ligand>
        <name>3-phosphoshikimate</name>
        <dbReference type="ChEBI" id="CHEBI:145989"/>
    </ligand>
</feature>
<feature type="domain" description="Enolpyruvate transferase" evidence="8">
    <location>
        <begin position="8"/>
        <end position="57"/>
    </location>
</feature>
<feature type="binding site" evidence="7">
    <location>
        <position position="315"/>
    </location>
    <ligand>
        <name>3-phosphoshikimate</name>
        <dbReference type="ChEBI" id="CHEBI:145989"/>
    </ligand>
</feature>
<organism evidence="10 14">
    <name type="scientific">Odoribacter splanchnicus</name>
    <dbReference type="NCBI Taxonomy" id="28118"/>
    <lineage>
        <taxon>Bacteria</taxon>
        <taxon>Pseudomonadati</taxon>
        <taxon>Bacteroidota</taxon>
        <taxon>Bacteroidia</taxon>
        <taxon>Bacteroidales</taxon>
        <taxon>Odoribacteraceae</taxon>
        <taxon>Odoribacter</taxon>
    </lineage>
</organism>
<comment type="subcellular location">
    <subcellularLocation>
        <location evidence="7">Cytoplasm</location>
    </subcellularLocation>
</comment>
<dbReference type="InterPro" id="IPR001986">
    <property type="entry name" value="Enolpyruvate_Tfrase_dom"/>
</dbReference>
<evidence type="ECO:0000313" key="11">
    <source>
        <dbReference type="EMBL" id="RGV18362.1"/>
    </source>
</evidence>
<comment type="pathway">
    <text evidence="1 7">Metabolic intermediate biosynthesis; chorismate biosynthesis; chorismate from D-erythrose 4-phosphate and phosphoenolpyruvate: step 6/7.</text>
</comment>
<comment type="caution">
    <text evidence="7">Lacks conserved residue(s) required for the propagation of feature annotation.</text>
</comment>
<evidence type="ECO:0000256" key="6">
    <source>
        <dbReference type="ARBA" id="ARBA00044633"/>
    </source>
</evidence>
<evidence type="ECO:0000313" key="13">
    <source>
        <dbReference type="Proteomes" id="UP000283426"/>
    </source>
</evidence>
<dbReference type="UniPathway" id="UPA00053">
    <property type="reaction ID" value="UER00089"/>
</dbReference>
<comment type="caution">
    <text evidence="10">The sequence shown here is derived from an EMBL/GenBank/DDBJ whole genome shotgun (WGS) entry which is preliminary data.</text>
</comment>
<accession>A0A1Y3ZV01</accession>
<dbReference type="InterPro" id="IPR023193">
    <property type="entry name" value="EPSP_synthase_CS"/>
</dbReference>
<dbReference type="PANTHER" id="PTHR21090:SF5">
    <property type="entry name" value="PENTAFUNCTIONAL AROM POLYPEPTIDE"/>
    <property type="match status" value="1"/>
</dbReference>
<dbReference type="EMBL" id="QSCO01000001">
    <property type="protein sequence ID" value="RGY09941.1"/>
    <property type="molecule type" value="Genomic_DNA"/>
</dbReference>
<evidence type="ECO:0000256" key="4">
    <source>
        <dbReference type="ARBA" id="ARBA00022679"/>
    </source>
</evidence>
<dbReference type="EMBL" id="QRYC01000013">
    <property type="protein sequence ID" value="RGU56004.1"/>
    <property type="molecule type" value="Genomic_DNA"/>
</dbReference>
<dbReference type="PROSITE" id="PS00885">
    <property type="entry name" value="EPSP_SYNTHASE_2"/>
    <property type="match status" value="1"/>
</dbReference>
<comment type="similarity">
    <text evidence="2 7">Belongs to the EPSP synthase family.</text>
</comment>
<feature type="binding site" evidence="7">
    <location>
        <position position="288"/>
    </location>
    <ligand>
        <name>3-phosphoshikimate</name>
        <dbReference type="ChEBI" id="CHEBI:145989"/>
    </ligand>
</feature>
<gene>
    <name evidence="7" type="primary">aroA</name>
    <name evidence="11" type="ORF">DWW24_20015</name>
    <name evidence="10" type="ORF">DWW57_10485</name>
    <name evidence="12" type="ORF">DXA53_00315</name>
    <name evidence="9" type="ORF">L0P03_00325</name>
</gene>
<dbReference type="OMA" id="YEDHRMA"/>
<reference evidence="9" key="2">
    <citation type="submission" date="2022-01" db="EMBL/GenBank/DDBJ databases">
        <title>Collection of gut derived symbiotic bacterial strains cultured from healthy donors.</title>
        <authorList>
            <person name="Lin H."/>
            <person name="Kohout C."/>
            <person name="Waligurski E."/>
            <person name="Pamer E.G."/>
        </authorList>
    </citation>
    <scope>NUCLEOTIDE SEQUENCE</scope>
    <source>
        <strain evidence="9">DFI.1.149</strain>
    </source>
</reference>
<dbReference type="EC" id="2.5.1.19" evidence="7"/>
<evidence type="ECO:0000313" key="10">
    <source>
        <dbReference type="EMBL" id="RGU56004.1"/>
    </source>
</evidence>
<feature type="binding site" evidence="7">
    <location>
        <position position="319"/>
    </location>
    <ligand>
        <name>phosphoenolpyruvate</name>
        <dbReference type="ChEBI" id="CHEBI:58702"/>
    </ligand>
</feature>
<keyword evidence="3 7" id="KW-0028">Amino-acid biosynthesis</keyword>
<feature type="binding site" evidence="7">
    <location>
        <position position="172"/>
    </location>
    <ligand>
        <name>3-phosphoshikimate</name>
        <dbReference type="ChEBI" id="CHEBI:145989"/>
    </ligand>
</feature>
<protein>
    <recommendedName>
        <fullName evidence="7">3-phosphoshikimate 1-carboxyvinyltransferase</fullName>
        <ecNumber evidence="7">2.5.1.19</ecNumber>
    </recommendedName>
    <alternativeName>
        <fullName evidence="7">5-enolpyruvylshikimate-3-phosphate synthase</fullName>
        <shortName evidence="7">EPSP synthase</shortName>
        <shortName evidence="7">EPSPS</shortName>
    </alternativeName>
</protein>
<dbReference type="Proteomes" id="UP000284434">
    <property type="component" value="Unassembled WGS sequence"/>
</dbReference>
<keyword evidence="4 7" id="KW-0808">Transferase</keyword>
<evidence type="ECO:0000256" key="7">
    <source>
        <dbReference type="HAMAP-Rule" id="MF_00210"/>
    </source>
</evidence>
<feature type="binding site" evidence="7">
    <location>
        <position position="144"/>
    </location>
    <ligand>
        <name>3-phosphoshikimate</name>
        <dbReference type="ChEBI" id="CHEBI:145989"/>
    </ligand>
</feature>
<evidence type="ECO:0000256" key="3">
    <source>
        <dbReference type="ARBA" id="ARBA00022605"/>
    </source>
</evidence>
<keyword evidence="7" id="KW-0963">Cytoplasm</keyword>
<reference evidence="13 14" key="1">
    <citation type="submission" date="2018-08" db="EMBL/GenBank/DDBJ databases">
        <title>A genome reference for cultivated species of the human gut microbiota.</title>
        <authorList>
            <person name="Zou Y."/>
            <person name="Xue W."/>
            <person name="Luo G."/>
        </authorList>
    </citation>
    <scope>NUCLEOTIDE SEQUENCE [LARGE SCALE GENOMIC DNA]</scope>
    <source>
        <strain evidence="11 13">AF14-6AC</strain>
        <strain evidence="10 14">AF16-14</strain>
        <strain evidence="12 15">OF03-11</strain>
    </source>
</reference>
<feature type="binding site" evidence="7">
    <location>
        <position position="23"/>
    </location>
    <ligand>
        <name>3-phosphoshikimate</name>
        <dbReference type="ChEBI" id="CHEBI:145989"/>
    </ligand>
</feature>
<dbReference type="CDD" id="cd01556">
    <property type="entry name" value="EPSP_synthase"/>
    <property type="match status" value="1"/>
</dbReference>
<comment type="function">
    <text evidence="7">Catalyzes the transfer of the enolpyruvyl moiety of phosphoenolpyruvate (PEP) to the 5-hydroxyl of shikimate-3-phosphate (S3P) to produce enolpyruvyl shikimate-3-phosphate and inorganic phosphate.</text>
</comment>
<feature type="binding site" evidence="7">
    <location>
        <position position="146"/>
    </location>
    <ligand>
        <name>phosphoenolpyruvate</name>
        <dbReference type="ChEBI" id="CHEBI:58702"/>
    </ligand>
</feature>
<evidence type="ECO:0000313" key="12">
    <source>
        <dbReference type="EMBL" id="RGY09941.1"/>
    </source>
</evidence>
<proteinExistence type="inferred from homology"/>
<feature type="binding site" evidence="7">
    <location>
        <position position="389"/>
    </location>
    <ligand>
        <name>phosphoenolpyruvate</name>
        <dbReference type="ChEBI" id="CHEBI:58702"/>
    </ligand>
</feature>
<feature type="binding site" evidence="7">
    <location>
        <position position="98"/>
    </location>
    <ligand>
        <name>phosphoenolpyruvate</name>
        <dbReference type="ChEBI" id="CHEBI:58702"/>
    </ligand>
</feature>
<feature type="binding site" evidence="7">
    <location>
        <position position="70"/>
    </location>
    <ligand>
        <name>phosphoenolpyruvate</name>
        <dbReference type="ChEBI" id="CHEBI:58702"/>
    </ligand>
</feature>
<dbReference type="Pfam" id="PF00275">
    <property type="entry name" value="EPSP_synthase"/>
    <property type="match status" value="2"/>
</dbReference>
<evidence type="ECO:0000256" key="5">
    <source>
        <dbReference type="ARBA" id="ARBA00023141"/>
    </source>
</evidence>
<evidence type="ECO:0000256" key="2">
    <source>
        <dbReference type="ARBA" id="ARBA00009948"/>
    </source>
</evidence>
<feature type="binding site" evidence="7">
    <location>
        <position position="22"/>
    </location>
    <ligand>
        <name>phosphoenolpyruvate</name>
        <dbReference type="ChEBI" id="CHEBI:58702"/>
    </ligand>
</feature>
<dbReference type="Proteomes" id="UP000284243">
    <property type="component" value="Unassembled WGS sequence"/>
</dbReference>
<dbReference type="InterPro" id="IPR006264">
    <property type="entry name" value="EPSP_synthase"/>
</dbReference>
<dbReference type="SUPFAM" id="SSF55205">
    <property type="entry name" value="EPT/RTPC-like"/>
    <property type="match status" value="1"/>
</dbReference>
<comment type="subunit">
    <text evidence="7">Monomer.</text>
</comment>
<dbReference type="GO" id="GO:0008652">
    <property type="term" value="P:amino acid biosynthetic process"/>
    <property type="evidence" value="ECO:0007669"/>
    <property type="project" value="UniProtKB-KW"/>
</dbReference>
<comment type="catalytic activity">
    <reaction evidence="6">
        <text>3-phosphoshikimate + phosphoenolpyruvate = 5-O-(1-carboxyvinyl)-3-phosphoshikimate + phosphate</text>
        <dbReference type="Rhea" id="RHEA:21256"/>
        <dbReference type="ChEBI" id="CHEBI:43474"/>
        <dbReference type="ChEBI" id="CHEBI:57701"/>
        <dbReference type="ChEBI" id="CHEBI:58702"/>
        <dbReference type="ChEBI" id="CHEBI:145989"/>
        <dbReference type="EC" id="2.5.1.19"/>
    </reaction>
    <physiologicalReaction direction="left-to-right" evidence="6">
        <dbReference type="Rhea" id="RHEA:21257"/>
    </physiologicalReaction>
</comment>
<dbReference type="GO" id="GO:0009423">
    <property type="term" value="P:chorismate biosynthetic process"/>
    <property type="evidence" value="ECO:0007669"/>
    <property type="project" value="UniProtKB-UniRule"/>
</dbReference>
<keyword evidence="5 7" id="KW-0057">Aromatic amino acid biosynthesis</keyword>
<dbReference type="GO" id="GO:0005737">
    <property type="term" value="C:cytoplasm"/>
    <property type="evidence" value="ECO:0007669"/>
    <property type="project" value="UniProtKB-SubCell"/>
</dbReference>
<sequence length="411" mass="45658">MDITLDFKSKRVQGTVTLPASKSISNRVLIVNALADSELPIENLADCDDTQSMVRILCSENSYFDVGHAGTAMRFLTAYLSRIIGKWVLTGSERMKQRPIRVLVEALNRLGARIGYLENEGFPPLEIYGSRLVGGSIDIPASVSSQYISALLMIAPYMEKGLEIRLTGKVVSSSYIDMTLQIMREFGAEVGREDTVIGVKPGEYRSVPYRVESDWSAASYFYELLAIAGEGEIILTGLKEKSMQGDSRQTVVWRKLGVRTCYEGDLVRLSAAKPEIDRLDYDFVEMPDLVQSFAVACCMRRIPFLFRGVETLRIKETDRIQALIEELGKLGYLLKAEGDGALIWEGERTGGQPCPRIATYHDHRMAMAFAPAALKHPGLVIVDKEVVSKSFPRYWEALAGCFGTKSGYSDS</sequence>
<feature type="binding site" evidence="7">
    <location>
        <position position="145"/>
    </location>
    <ligand>
        <name>3-phosphoshikimate</name>
        <dbReference type="ChEBI" id="CHEBI:145989"/>
    </ligand>
</feature>
<dbReference type="Proteomes" id="UP001199750">
    <property type="component" value="Unassembled WGS sequence"/>
</dbReference>
<dbReference type="RefSeq" id="WP_013613000.1">
    <property type="nucleotide sequence ID" value="NZ_CABJFF010000010.1"/>
</dbReference>
<dbReference type="InterPro" id="IPR036968">
    <property type="entry name" value="Enolpyruvate_Tfrase_sf"/>
</dbReference>
<dbReference type="HAMAP" id="MF_00210">
    <property type="entry name" value="EPSP_synth"/>
    <property type="match status" value="1"/>
</dbReference>